<dbReference type="EMBL" id="LRAD01000053">
    <property type="protein sequence ID" value="KXZ58766.1"/>
    <property type="molecule type" value="Genomic_DNA"/>
</dbReference>
<evidence type="ECO:0000313" key="2">
    <source>
        <dbReference type="Proteomes" id="UP000075357"/>
    </source>
</evidence>
<dbReference type="RefSeq" id="WP_061683612.1">
    <property type="nucleotide sequence ID" value="NZ_LRAD01000053.1"/>
</dbReference>
<name>A0A150H9H9_9MICO</name>
<comment type="caution">
    <text evidence="1">The sequence shown here is derived from an EMBL/GenBank/DDBJ whole genome shotgun (WGS) entry which is preliminary data.</text>
</comment>
<keyword evidence="2" id="KW-1185">Reference proteome</keyword>
<organism evidence="1 2">
    <name type="scientific">Microbacterium laevaniformans</name>
    <dbReference type="NCBI Taxonomy" id="36807"/>
    <lineage>
        <taxon>Bacteria</taxon>
        <taxon>Bacillati</taxon>
        <taxon>Actinomycetota</taxon>
        <taxon>Actinomycetes</taxon>
        <taxon>Micrococcales</taxon>
        <taxon>Microbacteriaceae</taxon>
        <taxon>Microbacterium</taxon>
    </lineage>
</organism>
<dbReference type="AlphaFoldDB" id="A0A150H9H9"/>
<dbReference type="Proteomes" id="UP000075357">
    <property type="component" value="Unassembled WGS sequence"/>
</dbReference>
<protein>
    <submittedName>
        <fullName evidence="1">Uncharacterized protein</fullName>
    </submittedName>
</protein>
<gene>
    <name evidence="1" type="ORF">Mlaev_02469</name>
</gene>
<evidence type="ECO:0000313" key="1">
    <source>
        <dbReference type="EMBL" id="KXZ58766.1"/>
    </source>
</evidence>
<accession>A0A150H9H9</accession>
<dbReference type="STRING" id="36807.Mlaev_02469"/>
<dbReference type="PATRIC" id="fig|36807.3.peg.2512"/>
<sequence length="119" mass="12267">MTARSAQPRTLRGRIVTSNESSLEVLADLVASADALRAEADALRARLSAGKLVAVAAAAREMIVKLRIRGAVPEGDYLALVDAARIVLCRQRLLLHQLLASGGAASGTGPAAGDGVQEP</sequence>
<proteinExistence type="predicted"/>
<reference evidence="1 2" key="1">
    <citation type="submission" date="2016-01" db="EMBL/GenBank/DDBJ databases">
        <title>Draft genome sequences of Microbacterium laevaniformans LCDC 91-0039 and the type strain of Microbacterium hominis LCDC 84-209.</title>
        <authorList>
            <person name="Bernier A.-M."/>
            <person name="Bernard K."/>
        </authorList>
    </citation>
    <scope>NUCLEOTIDE SEQUENCE [LARGE SCALE GENOMIC DNA]</scope>
    <source>
        <strain evidence="1 2">LCDC 91-0039</strain>
    </source>
</reference>